<dbReference type="EMBL" id="CP022423">
    <property type="protein sequence ID" value="ASM76634.1"/>
    <property type="molecule type" value="Genomic_DNA"/>
</dbReference>
<feature type="domain" description="Cytochrome c" evidence="10">
    <location>
        <begin position="237"/>
        <end position="389"/>
    </location>
</feature>
<dbReference type="InterPro" id="IPR009056">
    <property type="entry name" value="Cyt_c-like_dom"/>
</dbReference>
<dbReference type="InterPro" id="IPR051395">
    <property type="entry name" value="Cytochrome_c_Peroxidase/MauG"/>
</dbReference>
<dbReference type="Pfam" id="PF03150">
    <property type="entry name" value="CCP_MauG"/>
    <property type="match status" value="1"/>
</dbReference>
<name>A0A221KC72_VITFI</name>
<dbReference type="GO" id="GO:0042597">
    <property type="term" value="C:periplasmic space"/>
    <property type="evidence" value="ECO:0007669"/>
    <property type="project" value="UniProtKB-SubCell"/>
</dbReference>
<feature type="domain" description="Cytochrome c" evidence="10">
    <location>
        <begin position="73"/>
        <end position="212"/>
    </location>
</feature>
<dbReference type="AlphaFoldDB" id="A0A221KC72"/>
<dbReference type="PIRSF" id="PIRSF000294">
    <property type="entry name" value="Cytochrome-c_peroxidase"/>
    <property type="match status" value="1"/>
</dbReference>
<evidence type="ECO:0000256" key="7">
    <source>
        <dbReference type="ARBA" id="ARBA00023004"/>
    </source>
</evidence>
<evidence type="ECO:0000256" key="4">
    <source>
        <dbReference type="ARBA" id="ARBA00022729"/>
    </source>
</evidence>
<gene>
    <name evidence="11" type="ORF">VITFI_CDS0856</name>
</gene>
<keyword evidence="4" id="KW-0732">Signal</keyword>
<accession>A0A221KC72</accession>
<dbReference type="GO" id="GO:0004130">
    <property type="term" value="F:cytochrome-c peroxidase activity"/>
    <property type="evidence" value="ECO:0007669"/>
    <property type="project" value="TreeGrafter"/>
</dbReference>
<dbReference type="Proteomes" id="UP000199729">
    <property type="component" value="Chromosome"/>
</dbReference>
<comment type="subcellular location">
    <subcellularLocation>
        <location evidence="1">Periplasm</location>
    </subcellularLocation>
</comment>
<keyword evidence="7 9" id="KW-0408">Iron</keyword>
<feature type="binding site" description="covalent" evidence="8">
    <location>
        <position position="98"/>
    </location>
    <ligand>
        <name>heme c</name>
        <dbReference type="ChEBI" id="CHEBI:61717"/>
        <label>1</label>
    </ligand>
</feature>
<dbReference type="PANTHER" id="PTHR30600">
    <property type="entry name" value="CYTOCHROME C PEROXIDASE-RELATED"/>
    <property type="match status" value="1"/>
</dbReference>
<keyword evidence="2 8" id="KW-0349">Heme</keyword>
<comment type="cofactor">
    <cofactor evidence="8">
        <name>heme</name>
        <dbReference type="ChEBI" id="CHEBI:30413"/>
    </cofactor>
    <text evidence="8">Binds 2 heme groups.</text>
</comment>
<dbReference type="InterPro" id="IPR026259">
    <property type="entry name" value="MauG/Cytc_peroxidase"/>
</dbReference>
<keyword evidence="12" id="KW-1185">Reference proteome</keyword>
<evidence type="ECO:0000313" key="12">
    <source>
        <dbReference type="Proteomes" id="UP000199729"/>
    </source>
</evidence>
<keyword evidence="6" id="KW-0560">Oxidoreductase</keyword>
<dbReference type="NCBIfam" id="TIGR04039">
    <property type="entry name" value="MXAN_0977_Heme2"/>
    <property type="match status" value="1"/>
</dbReference>
<evidence type="ECO:0000256" key="6">
    <source>
        <dbReference type="ARBA" id="ARBA00023002"/>
    </source>
</evidence>
<feature type="binding site" description="covalent" evidence="8">
    <location>
        <position position="253"/>
    </location>
    <ligand>
        <name>heme c</name>
        <dbReference type="ChEBI" id="CHEBI:61717"/>
        <label>2</label>
    </ligand>
</feature>
<evidence type="ECO:0000256" key="9">
    <source>
        <dbReference type="PIRSR" id="PIRSR000294-2"/>
    </source>
</evidence>
<sequence>MRWLWQAGSGLGAVLLTGVALLATSVSGCGGGGTDLVATPSQDNTAWNWHTDAALPSTFPIPAVPADNPMSRAKVALGRYLFYDKQLSGNGTLACAGCHFQDKAFTDGRTVARGSTGEDHPRNAQGLANVAFNATLTWANPLLLTLERQMETPLFGEHPVEMGINSANRAQVLQRFRDDVSGVGYPALFAAAFPELPAAERVSLASIIKAISAFQRTMLSADSKYHRWQRGEATLTAAEMRGMNLFNGEQAECFHCHTGFNFNDQVRHASSRFVSTPFHNTGLYNIDGKGGFPVLNRGVFELSQISRDMGKFRAPSLRNVAVTAPYMHDGSKATLEEVLDHYAAGGTVTAHGPYAGDGRANPYKSDLISLISLSAQDKADLIAFLKTLTDETLLTNPKLADPFATGS</sequence>
<dbReference type="PROSITE" id="PS51007">
    <property type="entry name" value="CYTC"/>
    <property type="match status" value="2"/>
</dbReference>
<feature type="binding site" description="covalent" evidence="8">
    <location>
        <position position="95"/>
    </location>
    <ligand>
        <name>heme c</name>
        <dbReference type="ChEBI" id="CHEBI:61717"/>
        <label>1</label>
    </ligand>
</feature>
<keyword evidence="5" id="KW-0574">Periplasm</keyword>
<evidence type="ECO:0000256" key="2">
    <source>
        <dbReference type="ARBA" id="ARBA00022617"/>
    </source>
</evidence>
<evidence type="ECO:0000256" key="3">
    <source>
        <dbReference type="ARBA" id="ARBA00022723"/>
    </source>
</evidence>
<dbReference type="PANTHER" id="PTHR30600:SF14">
    <property type="entry name" value="CYTOCHROME C PEROXIDASE"/>
    <property type="match status" value="1"/>
</dbReference>
<dbReference type="InterPro" id="IPR023929">
    <property type="entry name" value="MbnH-like"/>
</dbReference>
<proteinExistence type="predicted"/>
<reference evidence="11 12" key="1">
    <citation type="submission" date="2017-07" db="EMBL/GenBank/DDBJ databases">
        <title>Complete Genome Sequence of the cosmetic ferment Vitreoscilla filiformis (ATCC15551).</title>
        <authorList>
            <person name="Contreras S."/>
            <person name="Sagory-Zalkind P."/>
            <person name="Blanquart H."/>
            <person name="Iltis A."/>
            <person name="Morand S.C."/>
        </authorList>
    </citation>
    <scope>NUCLEOTIDE SEQUENCE [LARGE SCALE GENOMIC DNA]</scope>
    <source>
        <strain evidence="11 12">ATCC 15551</strain>
    </source>
</reference>
<protein>
    <submittedName>
        <fullName evidence="11">Cytochrome C peroxidase</fullName>
    </submittedName>
</protein>
<dbReference type="GO" id="GO:0046872">
    <property type="term" value="F:metal ion binding"/>
    <property type="evidence" value="ECO:0007669"/>
    <property type="project" value="UniProtKB-KW"/>
</dbReference>
<dbReference type="GO" id="GO:0009055">
    <property type="term" value="F:electron transfer activity"/>
    <property type="evidence" value="ECO:0007669"/>
    <property type="project" value="InterPro"/>
</dbReference>
<dbReference type="InterPro" id="IPR036909">
    <property type="entry name" value="Cyt_c-like_dom_sf"/>
</dbReference>
<feature type="binding site" description="axial binding residue" evidence="9">
    <location>
        <position position="99"/>
    </location>
    <ligand>
        <name>heme c</name>
        <dbReference type="ChEBI" id="CHEBI:61717"/>
        <label>1</label>
    </ligand>
    <ligandPart>
        <name>Fe</name>
        <dbReference type="ChEBI" id="CHEBI:18248"/>
    </ligandPart>
</feature>
<dbReference type="SUPFAM" id="SSF46626">
    <property type="entry name" value="Cytochrome c"/>
    <property type="match status" value="2"/>
</dbReference>
<evidence type="ECO:0000256" key="1">
    <source>
        <dbReference type="ARBA" id="ARBA00004418"/>
    </source>
</evidence>
<dbReference type="Gene3D" id="1.10.760.10">
    <property type="entry name" value="Cytochrome c-like domain"/>
    <property type="match status" value="2"/>
</dbReference>
<evidence type="ECO:0000259" key="10">
    <source>
        <dbReference type="PROSITE" id="PS51007"/>
    </source>
</evidence>
<dbReference type="KEGG" id="vff:VITFI_CDS0856"/>
<comment type="PTM">
    <text evidence="8">Binds 2 heme groups per subunit.</text>
</comment>
<feature type="binding site" description="axial binding residue" evidence="9">
    <location>
        <position position="257"/>
    </location>
    <ligand>
        <name>heme c</name>
        <dbReference type="ChEBI" id="CHEBI:61717"/>
        <label>2</label>
    </ligand>
    <ligandPart>
        <name>Fe</name>
        <dbReference type="ChEBI" id="CHEBI:18248"/>
    </ligandPart>
</feature>
<dbReference type="InterPro" id="IPR004852">
    <property type="entry name" value="Di-haem_cyt_c_peroxidsae"/>
</dbReference>
<keyword evidence="11" id="KW-0575">Peroxidase</keyword>
<dbReference type="GO" id="GO:0020037">
    <property type="term" value="F:heme binding"/>
    <property type="evidence" value="ECO:0007669"/>
    <property type="project" value="InterPro"/>
</dbReference>
<dbReference type="PROSITE" id="PS51257">
    <property type="entry name" value="PROKAR_LIPOPROTEIN"/>
    <property type="match status" value="1"/>
</dbReference>
<keyword evidence="3 9" id="KW-0479">Metal-binding</keyword>
<organism evidence="11 12">
    <name type="scientific">Vitreoscilla filiformis</name>
    <dbReference type="NCBI Taxonomy" id="63"/>
    <lineage>
        <taxon>Bacteria</taxon>
        <taxon>Pseudomonadati</taxon>
        <taxon>Pseudomonadota</taxon>
        <taxon>Betaproteobacteria</taxon>
        <taxon>Neisseriales</taxon>
        <taxon>Neisseriaceae</taxon>
        <taxon>Vitreoscilla</taxon>
    </lineage>
</organism>
<feature type="binding site" description="covalent" evidence="8">
    <location>
        <position position="256"/>
    </location>
    <ligand>
        <name>heme c</name>
        <dbReference type="ChEBI" id="CHEBI:61717"/>
        <label>2</label>
    </ligand>
</feature>
<evidence type="ECO:0000256" key="8">
    <source>
        <dbReference type="PIRSR" id="PIRSR000294-1"/>
    </source>
</evidence>
<evidence type="ECO:0000256" key="5">
    <source>
        <dbReference type="ARBA" id="ARBA00022764"/>
    </source>
</evidence>
<evidence type="ECO:0000313" key="11">
    <source>
        <dbReference type="EMBL" id="ASM76634.1"/>
    </source>
</evidence>